<proteinExistence type="predicted"/>
<name>K4A3U5_SETIT</name>
<reference evidence="3" key="1">
    <citation type="journal article" date="2012" name="Nat. Biotechnol.">
        <title>Reference genome sequence of the model plant Setaria.</title>
        <authorList>
            <person name="Bennetzen J.L."/>
            <person name="Schmutz J."/>
            <person name="Wang H."/>
            <person name="Percifield R."/>
            <person name="Hawkins J."/>
            <person name="Pontaroli A.C."/>
            <person name="Estep M."/>
            <person name="Feng L."/>
            <person name="Vaughn J.N."/>
            <person name="Grimwood J."/>
            <person name="Jenkins J."/>
            <person name="Barry K."/>
            <person name="Lindquist E."/>
            <person name="Hellsten U."/>
            <person name="Deshpande S."/>
            <person name="Wang X."/>
            <person name="Wu X."/>
            <person name="Mitros T."/>
            <person name="Triplett J."/>
            <person name="Yang X."/>
            <person name="Ye C.Y."/>
            <person name="Mauro-Herrera M."/>
            <person name="Wang L."/>
            <person name="Li P."/>
            <person name="Sharma M."/>
            <person name="Sharma R."/>
            <person name="Ronald P.C."/>
            <person name="Panaud O."/>
            <person name="Kellogg E.A."/>
            <person name="Brutnell T.P."/>
            <person name="Doust A.N."/>
            <person name="Tuskan G.A."/>
            <person name="Rokhsar D."/>
            <person name="Devos K.M."/>
        </authorList>
    </citation>
    <scope>NUCLEOTIDE SEQUENCE [LARGE SCALE GENOMIC DNA]</scope>
    <source>
        <strain evidence="3">cv. Yugu1</strain>
    </source>
</reference>
<dbReference type="EnsemblPlants" id="KQL23939">
    <property type="protein sequence ID" value="KQL23939"/>
    <property type="gene ID" value="SETIT_033548mg"/>
</dbReference>
<keyword evidence="1" id="KW-1133">Transmembrane helix</keyword>
<feature type="transmembrane region" description="Helical" evidence="1">
    <location>
        <begin position="20"/>
        <end position="38"/>
    </location>
</feature>
<dbReference type="Proteomes" id="UP000004995">
    <property type="component" value="Unassembled WGS sequence"/>
</dbReference>
<dbReference type="Gramene" id="KQL23939">
    <property type="protein sequence ID" value="KQL23939"/>
    <property type="gene ID" value="SETIT_033548mg"/>
</dbReference>
<protein>
    <submittedName>
        <fullName evidence="2">Uncharacterized protein</fullName>
    </submittedName>
</protein>
<dbReference type="InParanoid" id="K4A3U5"/>
<dbReference type="EMBL" id="AGNK02000984">
    <property type="status" value="NOT_ANNOTATED_CDS"/>
    <property type="molecule type" value="Genomic_DNA"/>
</dbReference>
<organism evidence="2 3">
    <name type="scientific">Setaria italica</name>
    <name type="common">Foxtail millet</name>
    <name type="synonym">Panicum italicum</name>
    <dbReference type="NCBI Taxonomy" id="4555"/>
    <lineage>
        <taxon>Eukaryota</taxon>
        <taxon>Viridiplantae</taxon>
        <taxon>Streptophyta</taxon>
        <taxon>Embryophyta</taxon>
        <taxon>Tracheophyta</taxon>
        <taxon>Spermatophyta</taxon>
        <taxon>Magnoliopsida</taxon>
        <taxon>Liliopsida</taxon>
        <taxon>Poales</taxon>
        <taxon>Poaceae</taxon>
        <taxon>PACMAD clade</taxon>
        <taxon>Panicoideae</taxon>
        <taxon>Panicodae</taxon>
        <taxon>Paniceae</taxon>
        <taxon>Cenchrinae</taxon>
        <taxon>Setaria</taxon>
    </lineage>
</organism>
<keyword evidence="1" id="KW-0812">Transmembrane</keyword>
<evidence type="ECO:0000256" key="1">
    <source>
        <dbReference type="SAM" id="Phobius"/>
    </source>
</evidence>
<evidence type="ECO:0000313" key="3">
    <source>
        <dbReference type="Proteomes" id="UP000004995"/>
    </source>
</evidence>
<keyword evidence="1" id="KW-0472">Membrane</keyword>
<sequence length="39" mass="4336">MIMCSVKESHGKNRSSQVPLLAQIILLPQIILIIGFCLK</sequence>
<accession>K4A3U5</accession>
<reference evidence="2" key="2">
    <citation type="submission" date="2018-08" db="UniProtKB">
        <authorList>
            <consortium name="EnsemblPlants"/>
        </authorList>
    </citation>
    <scope>IDENTIFICATION</scope>
    <source>
        <strain evidence="2">Yugu1</strain>
    </source>
</reference>
<keyword evidence="3" id="KW-1185">Reference proteome</keyword>
<evidence type="ECO:0000313" key="2">
    <source>
        <dbReference type="EnsemblPlants" id="KQL23939"/>
    </source>
</evidence>
<dbReference type="AlphaFoldDB" id="K4A3U5"/>
<dbReference type="HOGENOM" id="CLU_3320919_0_0_1"/>